<organism evidence="1 2">
    <name type="scientific">Hevea brasiliensis</name>
    <name type="common">Para rubber tree</name>
    <name type="synonym">Siphonia brasiliensis</name>
    <dbReference type="NCBI Taxonomy" id="3981"/>
    <lineage>
        <taxon>Eukaryota</taxon>
        <taxon>Viridiplantae</taxon>
        <taxon>Streptophyta</taxon>
        <taxon>Embryophyta</taxon>
        <taxon>Tracheophyta</taxon>
        <taxon>Spermatophyta</taxon>
        <taxon>Magnoliopsida</taxon>
        <taxon>eudicotyledons</taxon>
        <taxon>Gunneridae</taxon>
        <taxon>Pentapetalae</taxon>
        <taxon>rosids</taxon>
        <taxon>fabids</taxon>
        <taxon>Malpighiales</taxon>
        <taxon>Euphorbiaceae</taxon>
        <taxon>Crotonoideae</taxon>
        <taxon>Micrandreae</taxon>
        <taxon>Hevea</taxon>
    </lineage>
</organism>
<proteinExistence type="predicted"/>
<gene>
    <name evidence="1" type="ORF">GH714_003231</name>
</gene>
<evidence type="ECO:0000313" key="2">
    <source>
        <dbReference type="Proteomes" id="UP000467840"/>
    </source>
</evidence>
<protein>
    <submittedName>
        <fullName evidence="1">Uncharacterized protein</fullName>
    </submittedName>
</protein>
<dbReference type="AlphaFoldDB" id="A0A6A6KGA8"/>
<sequence length="146" mass="15039">MVSLPSSELAAKASSGTVSFFSLLGDAPSCPAVDIFLAGGAEQTGTTDLIRTAGAMKRGCTLPKSILGEWVLAEYKGPPVLILGGAGICAVNSCDLETEQTGPIFLICTGGAADEGLCSIVLLLHDVLQMEVVYNLSNSVFEDTVK</sequence>
<accession>A0A6A6KGA8</accession>
<dbReference type="Proteomes" id="UP000467840">
    <property type="component" value="Chromosome 8"/>
</dbReference>
<dbReference type="EMBL" id="JAAGAX010000016">
    <property type="protein sequence ID" value="KAF2287921.1"/>
    <property type="molecule type" value="Genomic_DNA"/>
</dbReference>
<evidence type="ECO:0000313" key="1">
    <source>
        <dbReference type="EMBL" id="KAF2287921.1"/>
    </source>
</evidence>
<reference evidence="1 2" key="1">
    <citation type="journal article" date="2020" name="Mol. Plant">
        <title>The Chromosome-Based Rubber Tree Genome Provides New Insights into Spurge Genome Evolution and Rubber Biosynthesis.</title>
        <authorList>
            <person name="Liu J."/>
            <person name="Shi C."/>
            <person name="Shi C.C."/>
            <person name="Li W."/>
            <person name="Zhang Q.J."/>
            <person name="Zhang Y."/>
            <person name="Li K."/>
            <person name="Lu H.F."/>
            <person name="Shi C."/>
            <person name="Zhu S.T."/>
            <person name="Xiao Z.Y."/>
            <person name="Nan H."/>
            <person name="Yue Y."/>
            <person name="Zhu X.G."/>
            <person name="Wu Y."/>
            <person name="Hong X.N."/>
            <person name="Fan G.Y."/>
            <person name="Tong Y."/>
            <person name="Zhang D."/>
            <person name="Mao C.L."/>
            <person name="Liu Y.L."/>
            <person name="Hao S.J."/>
            <person name="Liu W.Q."/>
            <person name="Lv M.Q."/>
            <person name="Zhang H.B."/>
            <person name="Liu Y."/>
            <person name="Hu-Tang G.R."/>
            <person name="Wang J.P."/>
            <person name="Wang J.H."/>
            <person name="Sun Y.H."/>
            <person name="Ni S.B."/>
            <person name="Chen W.B."/>
            <person name="Zhang X.C."/>
            <person name="Jiao Y.N."/>
            <person name="Eichler E.E."/>
            <person name="Li G.H."/>
            <person name="Liu X."/>
            <person name="Gao L.Z."/>
        </authorList>
    </citation>
    <scope>NUCLEOTIDE SEQUENCE [LARGE SCALE GENOMIC DNA]</scope>
    <source>
        <strain evidence="2">cv. GT1</strain>
        <tissue evidence="1">Leaf</tissue>
    </source>
</reference>
<name>A0A6A6KGA8_HEVBR</name>
<keyword evidence="2" id="KW-1185">Reference proteome</keyword>
<comment type="caution">
    <text evidence="1">The sequence shown here is derived from an EMBL/GenBank/DDBJ whole genome shotgun (WGS) entry which is preliminary data.</text>
</comment>